<dbReference type="KEGG" id="tmu:111822259"/>
<reference evidence="2" key="1">
    <citation type="submission" date="2025-08" db="UniProtKB">
        <authorList>
            <consortium name="RefSeq"/>
        </authorList>
    </citation>
    <scope>IDENTIFICATION</scope>
</reference>
<evidence type="ECO:0000313" key="2">
    <source>
        <dbReference type="RefSeq" id="XP_023595811.1"/>
    </source>
</evidence>
<proteinExistence type="predicted"/>
<gene>
    <name evidence="2" type="primary">LOC111822259</name>
</gene>
<organism evidence="1 2">
    <name type="scientific">Trichechus manatus latirostris</name>
    <name type="common">Florida manatee</name>
    <dbReference type="NCBI Taxonomy" id="127582"/>
    <lineage>
        <taxon>Eukaryota</taxon>
        <taxon>Metazoa</taxon>
        <taxon>Chordata</taxon>
        <taxon>Craniata</taxon>
        <taxon>Vertebrata</taxon>
        <taxon>Euteleostomi</taxon>
        <taxon>Mammalia</taxon>
        <taxon>Eutheria</taxon>
        <taxon>Afrotheria</taxon>
        <taxon>Sirenia</taxon>
        <taxon>Trichechidae</taxon>
        <taxon>Trichechus</taxon>
    </lineage>
</organism>
<accession>A0A2Y9RQ56</accession>
<name>A0A2Y9RQ56_TRIMA</name>
<dbReference type="RefSeq" id="XP_023595811.1">
    <property type="nucleotide sequence ID" value="XM_023740043.1"/>
</dbReference>
<sequence length="105" mass="11500">MADGGAASQDESSAAAAAAADWKSKKNFPAFLITKLLSVFSESVQRKNAVFLCLFEPLEDFTAMLDCSDYVLEVEEELTCSCLISSLACLLEYLLLLITMETFIK</sequence>
<dbReference type="AlphaFoldDB" id="A0A2Y9RQ56"/>
<dbReference type="InParanoid" id="A0A2Y9RQ56"/>
<dbReference type="GeneID" id="111822259"/>
<evidence type="ECO:0000313" key="1">
    <source>
        <dbReference type="Proteomes" id="UP000248480"/>
    </source>
</evidence>
<dbReference type="Proteomes" id="UP000248480">
    <property type="component" value="Unplaced"/>
</dbReference>
<protein>
    <submittedName>
        <fullName evidence="2">Uncharacterized protein LOC111822259</fullName>
    </submittedName>
</protein>
<keyword evidence="1" id="KW-1185">Reference proteome</keyword>